<dbReference type="RefSeq" id="WP_218446799.1">
    <property type="nucleotide sequence ID" value="NZ_JAGSPA010000008.1"/>
</dbReference>
<accession>A0ABS6SHQ2</accession>
<comment type="caution">
    <text evidence="1">The sequence shown here is derived from an EMBL/GenBank/DDBJ whole genome shotgun (WGS) entry which is preliminary data.</text>
</comment>
<dbReference type="Proteomes" id="UP000722336">
    <property type="component" value="Unassembled WGS sequence"/>
</dbReference>
<sequence>MRCMRLVSFAALMSVFLALVGCGETLPTYRYKIKEFKYARGKRSARKIYIS</sequence>
<gene>
    <name evidence="1" type="ORF">KCG44_14280</name>
</gene>
<keyword evidence="2" id="KW-1185">Reference proteome</keyword>
<protein>
    <recommendedName>
        <fullName evidence="3">Lipoprotein</fullName>
    </recommendedName>
</protein>
<dbReference type="PROSITE" id="PS51257">
    <property type="entry name" value="PROKAR_LIPOPROTEIN"/>
    <property type="match status" value="1"/>
</dbReference>
<name>A0ABS6SHQ2_9SPHN</name>
<evidence type="ECO:0000313" key="1">
    <source>
        <dbReference type="EMBL" id="MBV7257949.1"/>
    </source>
</evidence>
<evidence type="ECO:0008006" key="3">
    <source>
        <dbReference type="Google" id="ProtNLM"/>
    </source>
</evidence>
<organism evidence="1 2">
    <name type="scientific">Pacificimonas pallii</name>
    <dbReference type="NCBI Taxonomy" id="2827236"/>
    <lineage>
        <taxon>Bacteria</taxon>
        <taxon>Pseudomonadati</taxon>
        <taxon>Pseudomonadota</taxon>
        <taxon>Alphaproteobacteria</taxon>
        <taxon>Sphingomonadales</taxon>
        <taxon>Sphingosinicellaceae</taxon>
        <taxon>Pacificimonas</taxon>
    </lineage>
</organism>
<reference evidence="1 2" key="1">
    <citation type="submission" date="2021-04" db="EMBL/GenBank/DDBJ databases">
        <authorList>
            <person name="Pira H."/>
            <person name="Risdian C."/>
            <person name="Wink J."/>
        </authorList>
    </citation>
    <scope>NUCLEOTIDE SEQUENCE [LARGE SCALE GENOMIC DNA]</scope>
    <source>
        <strain evidence="1 2">WHA3</strain>
    </source>
</reference>
<dbReference type="EMBL" id="JAGSPA010000008">
    <property type="protein sequence ID" value="MBV7257949.1"/>
    <property type="molecule type" value="Genomic_DNA"/>
</dbReference>
<proteinExistence type="predicted"/>
<evidence type="ECO:0000313" key="2">
    <source>
        <dbReference type="Proteomes" id="UP000722336"/>
    </source>
</evidence>